<comment type="caution">
    <text evidence="2">The sequence shown here is derived from an EMBL/GenBank/DDBJ whole genome shotgun (WGS) entry which is preliminary data.</text>
</comment>
<dbReference type="EMBL" id="BJMN01000066">
    <property type="protein sequence ID" value="GEB61747.1"/>
    <property type="molecule type" value="Genomic_DNA"/>
</dbReference>
<protein>
    <submittedName>
        <fullName evidence="2">Uncharacterized protein</fullName>
    </submittedName>
</protein>
<reference evidence="2 3" key="1">
    <citation type="submission" date="2019-06" db="EMBL/GenBank/DDBJ databases">
        <title>Whole genome shotgun sequence of Streptomyces gardneri NBRC 12865.</title>
        <authorList>
            <person name="Hosoyama A."/>
            <person name="Uohara A."/>
            <person name="Ohji S."/>
            <person name="Ichikawa N."/>
        </authorList>
    </citation>
    <scope>NUCLEOTIDE SEQUENCE [LARGE SCALE GENOMIC DNA]</scope>
    <source>
        <strain evidence="2 3">NBRC 12865</strain>
    </source>
</reference>
<keyword evidence="3" id="KW-1185">Reference proteome</keyword>
<feature type="region of interest" description="Disordered" evidence="1">
    <location>
        <begin position="1"/>
        <end position="23"/>
    </location>
</feature>
<sequence length="74" mass="7601">MFLRGAPGDHAVDPPQILPSQGRFGSGAEPGFRLAAAATRAHRPFCHARAAVGGVVGRGWWCGGEAAIHGGWPA</sequence>
<proteinExistence type="predicted"/>
<dbReference type="AlphaFoldDB" id="A0A4Y3RY76"/>
<organism evidence="2 3">
    <name type="scientific">Streptomyces gardneri</name>
    <dbReference type="NCBI Taxonomy" id="66892"/>
    <lineage>
        <taxon>Bacteria</taxon>
        <taxon>Bacillati</taxon>
        <taxon>Actinomycetota</taxon>
        <taxon>Actinomycetes</taxon>
        <taxon>Kitasatosporales</taxon>
        <taxon>Streptomycetaceae</taxon>
        <taxon>Streptomyces</taxon>
    </lineage>
</organism>
<dbReference type="Proteomes" id="UP000315226">
    <property type="component" value="Unassembled WGS sequence"/>
</dbReference>
<evidence type="ECO:0000313" key="3">
    <source>
        <dbReference type="Proteomes" id="UP000315226"/>
    </source>
</evidence>
<accession>A0A4Y3RY76</accession>
<gene>
    <name evidence="2" type="ORF">SGA01_73520</name>
</gene>
<evidence type="ECO:0000313" key="2">
    <source>
        <dbReference type="EMBL" id="GEB61747.1"/>
    </source>
</evidence>
<evidence type="ECO:0000256" key="1">
    <source>
        <dbReference type="SAM" id="MobiDB-lite"/>
    </source>
</evidence>
<name>A0A4Y3RY76_9ACTN</name>